<dbReference type="InterPro" id="IPR037062">
    <property type="entry name" value="Malic_N_dom_sf"/>
</dbReference>
<dbReference type="GO" id="GO:0046872">
    <property type="term" value="F:metal ion binding"/>
    <property type="evidence" value="ECO:0007669"/>
    <property type="project" value="UniProtKB-KW"/>
</dbReference>
<evidence type="ECO:0000313" key="9">
    <source>
        <dbReference type="EMBL" id="RZS41019.1"/>
    </source>
</evidence>
<dbReference type="InterPro" id="IPR001891">
    <property type="entry name" value="Malic_OxRdtase"/>
</dbReference>
<feature type="domain" description="Malic enzyme NAD-binding" evidence="7">
    <location>
        <begin position="237"/>
        <end position="459"/>
    </location>
</feature>
<dbReference type="RefSeq" id="WP_130343990.1">
    <property type="nucleotide sequence ID" value="NZ_SGWQ01000003.1"/>
</dbReference>
<evidence type="ECO:0000256" key="2">
    <source>
        <dbReference type="ARBA" id="ARBA00023002"/>
    </source>
</evidence>
<feature type="active site" description="Proton acceptor" evidence="3">
    <location>
        <position position="168"/>
    </location>
</feature>
<dbReference type="EMBL" id="SGWQ01000003">
    <property type="protein sequence ID" value="RZS41019.1"/>
    <property type="molecule type" value="Genomic_DNA"/>
</dbReference>
<evidence type="ECO:0000256" key="6">
    <source>
        <dbReference type="RuleBase" id="RU003427"/>
    </source>
</evidence>
<dbReference type="GO" id="GO:0016616">
    <property type="term" value="F:oxidoreductase activity, acting on the CH-OH group of donors, NAD or NADP as acceptor"/>
    <property type="evidence" value="ECO:0007669"/>
    <property type="project" value="InterPro"/>
</dbReference>
<dbReference type="SMART" id="SM01274">
    <property type="entry name" value="malic"/>
    <property type="match status" value="1"/>
</dbReference>
<dbReference type="GO" id="GO:0004470">
    <property type="term" value="F:malic enzyme activity"/>
    <property type="evidence" value="ECO:0007669"/>
    <property type="project" value="InterPro"/>
</dbReference>
<dbReference type="FunFam" id="3.40.50.10380:FF:000003">
    <property type="entry name" value="NADP-dependent malic enzyme"/>
    <property type="match status" value="1"/>
</dbReference>
<dbReference type="InterPro" id="IPR012301">
    <property type="entry name" value="Malic_N_dom"/>
</dbReference>
<feature type="binding site" evidence="5">
    <location>
        <position position="210"/>
    </location>
    <ligand>
        <name>a divalent metal cation</name>
        <dbReference type="ChEBI" id="CHEBI:60240"/>
    </ligand>
</feature>
<dbReference type="InterPro" id="IPR051674">
    <property type="entry name" value="Malate_Decarboxylase"/>
</dbReference>
<dbReference type="Gene3D" id="3.40.50.720">
    <property type="entry name" value="NAD(P)-binding Rossmann-like Domain"/>
    <property type="match status" value="1"/>
</dbReference>
<evidence type="ECO:0000256" key="1">
    <source>
        <dbReference type="ARBA" id="ARBA00008785"/>
    </source>
</evidence>
<evidence type="ECO:0000256" key="4">
    <source>
        <dbReference type="PIRSR" id="PIRSR000106-2"/>
    </source>
</evidence>
<dbReference type="PIRSF" id="PIRSF000106">
    <property type="entry name" value="ME"/>
    <property type="match status" value="1"/>
</dbReference>
<feature type="active site" description="Proton donor" evidence="3">
    <location>
        <position position="113"/>
    </location>
</feature>
<dbReference type="Proteomes" id="UP000294257">
    <property type="component" value="Unassembled WGS sequence"/>
</dbReference>
<dbReference type="SMART" id="SM00919">
    <property type="entry name" value="Malic_M"/>
    <property type="match status" value="1"/>
</dbReference>
<comment type="cofactor">
    <cofactor evidence="5">
        <name>Mg(2+)</name>
        <dbReference type="ChEBI" id="CHEBI:18420"/>
    </cofactor>
    <cofactor evidence="5">
        <name>Mn(2+)</name>
        <dbReference type="ChEBI" id="CHEBI:29035"/>
    </cofactor>
    <text evidence="5">Divalent metal cations. Prefers magnesium or manganese.</text>
</comment>
<sequence length="462" mass="48111">MPVPGPGYSITVRVEAPPSASAAGDLTSAIGRVGGVITAFDVVESHADRVVVDITCNAVSENHARDITTALESLPGVHVRKISDRTFLIHLGGKIEVSAKVALKNRDDLSRAYTPGVARICQAIAENPDDARRLTIKRNTVAVVTDGSAVLGLGNLGPAAALPVMEGKAALFKKFAGVDAWPVCLDSQDTEEIIRAVELIAPVYGGINLEDIAAPRCFEIEARLRDKLDIPVFHDDQHGTAIVVVGALRNALRVVGKDIADCKIVVCGVGAAGSAIIRLLLNKGPGDILAVDVDGIVHPERGGLDPNLAWIAEHTNVERRSGSLHEALVGADVFVGVSAPNLFGADQVATMASDAVVFALANPDPEVDPLDAQKHAAVVATGRSDYPNQINNVLAFPGVFRGLLDAQARGITDAMLLAAANAIADVVDGDRLNASFIVPSVFDSAVAPAVADAVRRAAVDEA</sequence>
<proteinExistence type="inferred from homology"/>
<gene>
    <name evidence="9" type="ORF">EV193_103337</name>
</gene>
<organism evidence="9 10">
    <name type="scientific">Herbihabitans rhizosphaerae</name>
    <dbReference type="NCBI Taxonomy" id="1872711"/>
    <lineage>
        <taxon>Bacteria</taxon>
        <taxon>Bacillati</taxon>
        <taxon>Actinomycetota</taxon>
        <taxon>Actinomycetes</taxon>
        <taxon>Pseudonocardiales</taxon>
        <taxon>Pseudonocardiaceae</taxon>
        <taxon>Herbihabitans</taxon>
    </lineage>
</organism>
<dbReference type="PANTHER" id="PTHR43237:SF4">
    <property type="entry name" value="NADP-DEPENDENT MALIC ENZYME"/>
    <property type="match status" value="1"/>
</dbReference>
<dbReference type="Gene3D" id="3.40.50.10380">
    <property type="entry name" value="Malic enzyme, N-terminal domain"/>
    <property type="match status" value="1"/>
</dbReference>
<dbReference type="AlphaFoldDB" id="A0A4Q7KVH2"/>
<dbReference type="InterPro" id="IPR045213">
    <property type="entry name" value="Malic_NAD-bd_bact_type"/>
</dbReference>
<evidence type="ECO:0000256" key="5">
    <source>
        <dbReference type="PIRSR" id="PIRSR000106-3"/>
    </source>
</evidence>
<dbReference type="Pfam" id="PF00390">
    <property type="entry name" value="malic"/>
    <property type="match status" value="1"/>
</dbReference>
<comment type="caution">
    <text evidence="9">The sequence shown here is derived from an EMBL/GenBank/DDBJ whole genome shotgun (WGS) entry which is preliminary data.</text>
</comment>
<dbReference type="GO" id="GO:0051287">
    <property type="term" value="F:NAD binding"/>
    <property type="evidence" value="ECO:0007669"/>
    <property type="project" value="InterPro"/>
</dbReference>
<protein>
    <submittedName>
        <fullName evidence="9">Malate dehydrogenase (Oxaloacetate-decarboxylating)</fullName>
    </submittedName>
</protein>
<feature type="binding site" evidence="5">
    <location>
        <position position="236"/>
    </location>
    <ligand>
        <name>a divalent metal cation</name>
        <dbReference type="ChEBI" id="CHEBI:60240"/>
    </ligand>
</feature>
<dbReference type="InterPro" id="IPR012302">
    <property type="entry name" value="Malic_NAD-bd"/>
</dbReference>
<evidence type="ECO:0000256" key="3">
    <source>
        <dbReference type="PIRSR" id="PIRSR000106-1"/>
    </source>
</evidence>
<keyword evidence="10" id="KW-1185">Reference proteome</keyword>
<evidence type="ECO:0000313" key="10">
    <source>
        <dbReference type="Proteomes" id="UP000294257"/>
    </source>
</evidence>
<dbReference type="OrthoDB" id="9805787at2"/>
<dbReference type="Pfam" id="PF03949">
    <property type="entry name" value="Malic_M"/>
    <property type="match status" value="1"/>
</dbReference>
<dbReference type="CDD" id="cd05311">
    <property type="entry name" value="NAD_bind_2_malic_enz"/>
    <property type="match status" value="1"/>
</dbReference>
<evidence type="ECO:0000259" key="8">
    <source>
        <dbReference type="SMART" id="SM01274"/>
    </source>
</evidence>
<dbReference type="InterPro" id="IPR036291">
    <property type="entry name" value="NAD(P)-bd_dom_sf"/>
</dbReference>
<evidence type="ECO:0000259" key="7">
    <source>
        <dbReference type="SMART" id="SM00919"/>
    </source>
</evidence>
<feature type="domain" description="Malic enzyme N-terminal" evidence="8">
    <location>
        <begin position="92"/>
        <end position="225"/>
    </location>
</feature>
<keyword evidence="2" id="KW-0560">Oxidoreductase</keyword>
<dbReference type="SUPFAM" id="SSF51735">
    <property type="entry name" value="NAD(P)-binding Rossmann-fold domains"/>
    <property type="match status" value="1"/>
</dbReference>
<accession>A0A4Q7KVH2</accession>
<dbReference type="PRINTS" id="PR00072">
    <property type="entry name" value="MALOXRDTASE"/>
</dbReference>
<dbReference type="SUPFAM" id="SSF53223">
    <property type="entry name" value="Aminoacid dehydrogenase-like, N-terminal domain"/>
    <property type="match status" value="1"/>
</dbReference>
<feature type="binding site" evidence="4">
    <location>
        <position position="391"/>
    </location>
    <ligand>
        <name>(S)-malate</name>
        <dbReference type="ChEBI" id="CHEBI:15589"/>
    </ligand>
</feature>
<keyword evidence="5 6" id="KW-0479">Metal-binding</keyword>
<feature type="binding site" evidence="4">
    <location>
        <position position="362"/>
    </location>
    <ligand>
        <name>(S)-malate</name>
        <dbReference type="ChEBI" id="CHEBI:15589"/>
    </ligand>
</feature>
<comment type="similarity">
    <text evidence="1 6">Belongs to the malic enzymes family.</text>
</comment>
<feature type="binding site" evidence="5">
    <location>
        <position position="211"/>
    </location>
    <ligand>
        <name>a divalent metal cation</name>
        <dbReference type="ChEBI" id="CHEBI:60240"/>
    </ligand>
</feature>
<dbReference type="InterPro" id="IPR046346">
    <property type="entry name" value="Aminoacid_DH-like_N_sf"/>
</dbReference>
<dbReference type="PANTHER" id="PTHR43237">
    <property type="entry name" value="NADP-DEPENDENT MALIC ENZYME"/>
    <property type="match status" value="1"/>
</dbReference>
<reference evidence="9 10" key="1">
    <citation type="submission" date="2019-02" db="EMBL/GenBank/DDBJ databases">
        <title>Genomic Encyclopedia of Type Strains, Phase IV (KMG-IV): sequencing the most valuable type-strain genomes for metagenomic binning, comparative biology and taxonomic classification.</title>
        <authorList>
            <person name="Goeker M."/>
        </authorList>
    </citation>
    <scope>NUCLEOTIDE SEQUENCE [LARGE SCALE GENOMIC DNA]</scope>
    <source>
        <strain evidence="9 10">DSM 101727</strain>
    </source>
</reference>
<name>A0A4Q7KVH2_9PSEU</name>